<evidence type="ECO:0000313" key="9">
    <source>
        <dbReference type="Proteomes" id="UP000812440"/>
    </source>
</evidence>
<evidence type="ECO:0000313" key="8">
    <source>
        <dbReference type="EMBL" id="KAG8441047.1"/>
    </source>
</evidence>
<feature type="domain" description="SRCR" evidence="7">
    <location>
        <begin position="35"/>
        <end position="136"/>
    </location>
</feature>
<dbReference type="Pfam" id="PF00530">
    <property type="entry name" value="SRCR"/>
    <property type="match status" value="2"/>
</dbReference>
<sequence length="418" mass="46290">MELVLPLSCLLLGFLNFGVRGNLLLGSSLASLKNKSLVENEETCSGIVLLFTNQNISVVCDEHWNVESPLAHVVCLESGCGSPNATWTLQAFPYPSTEAIQGVQCTGKESSVSECNNSVQAVTTCAPDKIAAVTCNQNVTNTTDNSTLRLDRGRTSCDGHVEVFKDGEWRPLCFVGVRESNAAALCRQVGCSPHQPSFTALNKGRRKPASVASHCYGNESHFWECYQRLVNVCLSDLTTYLQCDQSRMQESWMVWLAISIAALIIIFFCWDRGGKTRMCCINSSYRHLSFYISCITSTQLCCGKKINRRKSIYRRETPNLTVQESNSPPPTPGVLENPSEVNALLAPHGFRLNNTITPPPSYMHALKILSRPLENTQTPPPSYLEALKILSRPVLVHVHAAEDEEEKQNLFDPCEVKE</sequence>
<evidence type="ECO:0000256" key="5">
    <source>
        <dbReference type="SAM" id="Phobius"/>
    </source>
</evidence>
<feature type="disulfide bond" evidence="4">
    <location>
        <begin position="105"/>
        <end position="115"/>
    </location>
</feature>
<comment type="caution">
    <text evidence="8">The sequence shown here is derived from an EMBL/GenBank/DDBJ whole genome shotgun (WGS) entry which is preliminary data.</text>
</comment>
<keyword evidence="2" id="KW-0677">Repeat</keyword>
<feature type="domain" description="SRCR" evidence="7">
    <location>
        <begin position="148"/>
        <end position="244"/>
    </location>
</feature>
<dbReference type="SMART" id="SM00202">
    <property type="entry name" value="SR"/>
    <property type="match status" value="2"/>
</dbReference>
<dbReference type="AlphaFoldDB" id="A0A8T2JBU4"/>
<evidence type="ECO:0000256" key="4">
    <source>
        <dbReference type="PROSITE-ProRule" id="PRU00196"/>
    </source>
</evidence>
<feature type="disulfide bond" evidence="4">
    <location>
        <begin position="215"/>
        <end position="225"/>
    </location>
</feature>
<evidence type="ECO:0000256" key="3">
    <source>
        <dbReference type="ARBA" id="ARBA00023157"/>
    </source>
</evidence>
<feature type="signal peptide" evidence="6">
    <location>
        <begin position="1"/>
        <end position="21"/>
    </location>
</feature>
<keyword evidence="1 6" id="KW-0732">Signal</keyword>
<comment type="caution">
    <text evidence="4">Lacks conserved residue(s) required for the propagation of feature annotation.</text>
</comment>
<accession>A0A8T2JBU4</accession>
<dbReference type="GO" id="GO:0009897">
    <property type="term" value="C:external side of plasma membrane"/>
    <property type="evidence" value="ECO:0007669"/>
    <property type="project" value="TreeGrafter"/>
</dbReference>
<evidence type="ECO:0000259" key="7">
    <source>
        <dbReference type="PROSITE" id="PS50287"/>
    </source>
</evidence>
<dbReference type="PANTHER" id="PTHR19331">
    <property type="entry name" value="SCAVENGER RECEPTOR DOMAIN-CONTAINING"/>
    <property type="match status" value="1"/>
</dbReference>
<dbReference type="SUPFAM" id="SSF56487">
    <property type="entry name" value="SRCR-like"/>
    <property type="match status" value="2"/>
</dbReference>
<keyword evidence="3 4" id="KW-1015">Disulfide bond</keyword>
<gene>
    <name evidence="8" type="ORF">GDO86_006693</name>
</gene>
<feature type="transmembrane region" description="Helical" evidence="5">
    <location>
        <begin position="252"/>
        <end position="270"/>
    </location>
</feature>
<proteinExistence type="predicted"/>
<dbReference type="OrthoDB" id="9925505at2759"/>
<dbReference type="PRINTS" id="PR00258">
    <property type="entry name" value="SPERACTRCPTR"/>
</dbReference>
<dbReference type="EMBL" id="JAACNH010000006">
    <property type="protein sequence ID" value="KAG8441047.1"/>
    <property type="molecule type" value="Genomic_DNA"/>
</dbReference>
<keyword evidence="5" id="KW-0472">Membrane</keyword>
<dbReference type="InterPro" id="IPR036772">
    <property type="entry name" value="SRCR-like_dom_sf"/>
</dbReference>
<dbReference type="Gene3D" id="3.10.250.10">
    <property type="entry name" value="SRCR-like domain"/>
    <property type="match status" value="2"/>
</dbReference>
<feature type="chain" id="PRO_5035861867" description="SRCR domain-containing protein" evidence="6">
    <location>
        <begin position="22"/>
        <end position="418"/>
    </location>
</feature>
<organism evidence="8 9">
    <name type="scientific">Hymenochirus boettgeri</name>
    <name type="common">Congo dwarf clawed frog</name>
    <dbReference type="NCBI Taxonomy" id="247094"/>
    <lineage>
        <taxon>Eukaryota</taxon>
        <taxon>Metazoa</taxon>
        <taxon>Chordata</taxon>
        <taxon>Craniata</taxon>
        <taxon>Vertebrata</taxon>
        <taxon>Euteleostomi</taxon>
        <taxon>Amphibia</taxon>
        <taxon>Batrachia</taxon>
        <taxon>Anura</taxon>
        <taxon>Pipoidea</taxon>
        <taxon>Pipidae</taxon>
        <taxon>Pipinae</taxon>
        <taxon>Hymenochirus</taxon>
    </lineage>
</organism>
<evidence type="ECO:0000256" key="1">
    <source>
        <dbReference type="ARBA" id="ARBA00022729"/>
    </source>
</evidence>
<dbReference type="PANTHER" id="PTHR19331:SF468">
    <property type="entry name" value="SCAVENGER RECEPTOR CYSTEINE-RICH TYPE 1 PROTEIN M160"/>
    <property type="match status" value="1"/>
</dbReference>
<keyword evidence="5" id="KW-0812">Transmembrane</keyword>
<keyword evidence="5" id="KW-1133">Transmembrane helix</keyword>
<name>A0A8T2JBU4_9PIPI</name>
<keyword evidence="9" id="KW-1185">Reference proteome</keyword>
<dbReference type="PROSITE" id="PS50287">
    <property type="entry name" value="SRCR_2"/>
    <property type="match status" value="2"/>
</dbReference>
<reference evidence="8" key="1">
    <citation type="thesis" date="2020" institute="ProQuest LLC" country="789 East Eisenhower Parkway, Ann Arbor, MI, USA">
        <title>Comparative Genomics and Chromosome Evolution.</title>
        <authorList>
            <person name="Mudd A.B."/>
        </authorList>
    </citation>
    <scope>NUCLEOTIDE SEQUENCE</scope>
    <source>
        <strain evidence="8">Female2</strain>
        <tissue evidence="8">Blood</tissue>
    </source>
</reference>
<evidence type="ECO:0000256" key="6">
    <source>
        <dbReference type="SAM" id="SignalP"/>
    </source>
</evidence>
<evidence type="ECO:0000256" key="2">
    <source>
        <dbReference type="ARBA" id="ARBA00022737"/>
    </source>
</evidence>
<dbReference type="Proteomes" id="UP000812440">
    <property type="component" value="Chromosome 3"/>
</dbReference>
<protein>
    <recommendedName>
        <fullName evidence="7">SRCR domain-containing protein</fullName>
    </recommendedName>
</protein>
<dbReference type="InterPro" id="IPR001190">
    <property type="entry name" value="SRCR"/>
</dbReference>